<dbReference type="PANTHER" id="PTHR45864:SF3">
    <property type="entry name" value="PROTEIN PHOSPHATASE SLINGSHOT HOMOLOG 2"/>
    <property type="match status" value="1"/>
</dbReference>
<dbReference type="InterPro" id="IPR016130">
    <property type="entry name" value="Tyr_Pase_AS"/>
</dbReference>
<feature type="compositionally biased region" description="Basic and acidic residues" evidence="9">
    <location>
        <begin position="676"/>
        <end position="695"/>
    </location>
</feature>
<feature type="domain" description="Tyrosine-protein phosphatase" evidence="10">
    <location>
        <begin position="320"/>
        <end position="461"/>
    </location>
</feature>
<dbReference type="GO" id="GO:0004722">
    <property type="term" value="F:protein serine/threonine phosphatase activity"/>
    <property type="evidence" value="ECO:0007669"/>
    <property type="project" value="UniProtKB-EC"/>
</dbReference>
<dbReference type="PROSITE" id="PS51998">
    <property type="entry name" value="DEK_C"/>
    <property type="match status" value="1"/>
</dbReference>
<evidence type="ECO:0000256" key="6">
    <source>
        <dbReference type="ARBA" id="ARBA00022912"/>
    </source>
</evidence>
<dbReference type="Gene3D" id="3.90.190.10">
    <property type="entry name" value="Protein tyrosine phosphatase superfamily"/>
    <property type="match status" value="1"/>
</dbReference>
<dbReference type="CDD" id="cd14569">
    <property type="entry name" value="DSP_slingshot_2"/>
    <property type="match status" value="1"/>
</dbReference>
<dbReference type="PROSITE" id="PS50054">
    <property type="entry name" value="TYR_PHOSPHATASE_DUAL"/>
    <property type="match status" value="1"/>
</dbReference>
<dbReference type="InterPro" id="IPR043587">
    <property type="entry name" value="Phosphatase_SSH-like"/>
</dbReference>
<keyword evidence="5" id="KW-0378">Hydrolase</keyword>
<feature type="region of interest" description="Disordered" evidence="9">
    <location>
        <begin position="1385"/>
        <end position="1417"/>
    </location>
</feature>
<name>M7BPZ5_CHEMY</name>
<evidence type="ECO:0000256" key="5">
    <source>
        <dbReference type="ARBA" id="ARBA00022801"/>
    </source>
</evidence>
<feature type="region of interest" description="Disordered" evidence="9">
    <location>
        <begin position="641"/>
        <end position="661"/>
    </location>
</feature>
<dbReference type="PANTHER" id="PTHR45864">
    <property type="entry name" value="SLINGSHOT PROTEIN PHOSPHATASE HOMOLOG"/>
    <property type="match status" value="1"/>
</dbReference>
<keyword evidence="6" id="KW-0904">Protein phosphatase</keyword>
<dbReference type="STRING" id="8469.M7BPZ5"/>
<feature type="domain" description="DEK-C" evidence="12">
    <location>
        <begin position="261"/>
        <end position="316"/>
    </location>
</feature>
<evidence type="ECO:0000256" key="1">
    <source>
        <dbReference type="ARBA" id="ARBA00004245"/>
    </source>
</evidence>
<evidence type="ECO:0000259" key="11">
    <source>
        <dbReference type="PROSITE" id="PS50056"/>
    </source>
</evidence>
<evidence type="ECO:0000256" key="3">
    <source>
        <dbReference type="ARBA" id="ARBA00013081"/>
    </source>
</evidence>
<keyword evidence="14" id="KW-1185">Reference proteome</keyword>
<reference evidence="14" key="1">
    <citation type="journal article" date="2013" name="Nat. Genet.">
        <title>The draft genomes of soft-shell turtle and green sea turtle yield insights into the development and evolution of the turtle-specific body plan.</title>
        <authorList>
            <person name="Wang Z."/>
            <person name="Pascual-Anaya J."/>
            <person name="Zadissa A."/>
            <person name="Li W."/>
            <person name="Niimura Y."/>
            <person name="Huang Z."/>
            <person name="Li C."/>
            <person name="White S."/>
            <person name="Xiong Z."/>
            <person name="Fang D."/>
            <person name="Wang B."/>
            <person name="Ming Y."/>
            <person name="Chen Y."/>
            <person name="Zheng Y."/>
            <person name="Kuraku S."/>
            <person name="Pignatelli M."/>
            <person name="Herrero J."/>
            <person name="Beal K."/>
            <person name="Nozawa M."/>
            <person name="Li Q."/>
            <person name="Wang J."/>
            <person name="Zhang H."/>
            <person name="Yu L."/>
            <person name="Shigenobu S."/>
            <person name="Wang J."/>
            <person name="Liu J."/>
            <person name="Flicek P."/>
            <person name="Searle S."/>
            <person name="Wang J."/>
            <person name="Kuratani S."/>
            <person name="Yin Y."/>
            <person name="Aken B."/>
            <person name="Zhang G."/>
            <person name="Irie N."/>
        </authorList>
    </citation>
    <scope>NUCLEOTIDE SEQUENCE [LARGE SCALE GENOMIC DNA]</scope>
</reference>
<keyword evidence="7" id="KW-0206">Cytoskeleton</keyword>
<feature type="region of interest" description="Disordered" evidence="9">
    <location>
        <begin position="1257"/>
        <end position="1310"/>
    </location>
</feature>
<evidence type="ECO:0000259" key="10">
    <source>
        <dbReference type="PROSITE" id="PS50054"/>
    </source>
</evidence>
<organism evidence="13 14">
    <name type="scientific">Chelonia mydas</name>
    <name type="common">Green sea-turtle</name>
    <name type="synonym">Chelonia agassizi</name>
    <dbReference type="NCBI Taxonomy" id="8469"/>
    <lineage>
        <taxon>Eukaryota</taxon>
        <taxon>Metazoa</taxon>
        <taxon>Chordata</taxon>
        <taxon>Craniata</taxon>
        <taxon>Vertebrata</taxon>
        <taxon>Euteleostomi</taxon>
        <taxon>Archelosauria</taxon>
        <taxon>Testudinata</taxon>
        <taxon>Testudines</taxon>
        <taxon>Cryptodira</taxon>
        <taxon>Durocryptodira</taxon>
        <taxon>Americhelydia</taxon>
        <taxon>Chelonioidea</taxon>
        <taxon>Cheloniidae</taxon>
        <taxon>Chelonia</taxon>
    </lineage>
</organism>
<dbReference type="Pfam" id="PF00782">
    <property type="entry name" value="DSPc"/>
    <property type="match status" value="1"/>
</dbReference>
<feature type="region of interest" description="Disordered" evidence="9">
    <location>
        <begin position="895"/>
        <end position="991"/>
    </location>
</feature>
<dbReference type="Pfam" id="PF08766">
    <property type="entry name" value="DEK_C"/>
    <property type="match status" value="1"/>
</dbReference>
<feature type="region of interest" description="Disordered" evidence="9">
    <location>
        <begin position="676"/>
        <end position="743"/>
    </location>
</feature>
<dbReference type="PROSITE" id="PS00383">
    <property type="entry name" value="TYR_PHOSPHATASE_1"/>
    <property type="match status" value="1"/>
</dbReference>
<evidence type="ECO:0000256" key="7">
    <source>
        <dbReference type="ARBA" id="ARBA00023212"/>
    </source>
</evidence>
<dbReference type="InterPro" id="IPR000387">
    <property type="entry name" value="Tyr_Pase_dom"/>
</dbReference>
<sequence>SCPCSISESFLTVKGAALFLPRGNGSSTPRINNRRNKHAGDLQQHLQAMFILLRPEDNIRLSTQHLLGLTMPTCSEDCGSYPQVLLAIVFECNLDERGTSAGECLAVRLESTYQNRTRYMVVVSTNGRQDTEESIVLGMDFSSNDSSTCTMGLVLPLWSDTLIHLDGDGGFSVSTDNRVHVFKPVSVQAMWSALQSLHKACEVARSHNYYPGSLFLTWVSYYESHINSDQSSVNEWNTMQDVQSHRPDSPTLFTDVPTERERTERLIKTKLREIMMQKDLENITSKEIRTELEMQMVCNLREFKEFIDNEMIVILGQMDSPTQIFDHVFLGSEWNASNLEDLQNRGVRYILNVTREIDNFFPGVFEYHNIRVYDEEATDLLAYWNDTYKFISKAKKNGSKCLVHCKMGVSRSASTVIAYAMKEYGWNLDRAYDHVKERRTVTKPNPSFMRQLEEYQGILLASKQRHNKLWRSHSDSDLSEHHQPICKSGMELNKKEITTSAEQLSEPRANDNHQPASPVFSVGPLVDRLLQQDTDTIEELCAKERRIHLEFTARGFRAEQIEDELNLNNINGCPAGCCLDESEFPLDNCHSSEALMQLAEPLEMATAFPDLTVDDLETDALKTHLNLHLVPMEEFTACLKDLPRSPDQNSPSPQLSSQPETTDRIDFLSALEKFEELSQESRSHTCSHSRMDEQGGGRNGISKMSVPEALPAETAVDTQRHSSAGNSPAAPEESSTDEEQPEDISELTIMGPLTRSHSENAISVKEIITEIESINQGVGLCQQKMEGSANHAQAPKRNTAHELPVEVVWASENNPGKAEQSEGACMAQQETAKDLPKPDQEGAPTFQPPTCVLDVEESDPAEDQQEPRVQGLNPGSKWCPGSVKRATLEFEERLRQEQEHQHVPPTCLLPTRKNSKYDSAAAELAPKGKTEELSWDLDPARRENESDKSPAAEGSLPHGPELPADTHLSPPLTPRPVQPAQESLLAEPGAKQDVRRTVVSLDGSGEPALPGHLPRRLEIIEYSHVGTPPDLCERDSSCEQGVLENAAVLLPVDENLNPSVCTEMAPVHPDALPLLNPSVLEHKELGRATFTLGSPEEEYGAALINLDTSSFVGQVTRSPVAGLDYLCHQRVVHLEGVMEHSTSTDDEPAAPSSLSRNGHVLCGASDGAFMELSNEDLDFLSNHTDAVGISFPPCGLPHSSSSPSIKDMSETPGSVKQRAKELEAQVRQAGLTTPSQMKRSASLAKLGCLELSQDDLSERESASSHAGLTRSDLLPASPRTGQGKRGALPEHGLEGLPEKPCASSPLIRQDPKPTEHFVEQLKTTECIAQSQPVERPPVQYAKEFGSAPQSLCPSTDPRLTSSEEGLSLLQTQVLDSWLPAQRLAVAPRHQHGRTHPLRRLKKANDKKRTSNPFYNTM</sequence>
<dbReference type="GO" id="GO:0005856">
    <property type="term" value="C:cytoskeleton"/>
    <property type="evidence" value="ECO:0007669"/>
    <property type="project" value="UniProtKB-SubCell"/>
</dbReference>
<dbReference type="InterPro" id="IPR043588">
    <property type="entry name" value="SSH-N"/>
</dbReference>
<dbReference type="PROSITE" id="PS50056">
    <property type="entry name" value="TYR_PHOSPHATASE_2"/>
    <property type="match status" value="1"/>
</dbReference>
<feature type="compositionally biased region" description="Acidic residues" evidence="9">
    <location>
        <begin position="734"/>
        <end position="743"/>
    </location>
</feature>
<dbReference type="SMART" id="SM00195">
    <property type="entry name" value="DSPc"/>
    <property type="match status" value="1"/>
</dbReference>
<gene>
    <name evidence="13" type="ORF">UY3_05068</name>
</gene>
<dbReference type="InterPro" id="IPR029021">
    <property type="entry name" value="Prot-tyrosine_phosphatase-like"/>
</dbReference>
<dbReference type="SUPFAM" id="SSF52799">
    <property type="entry name" value="(Phosphotyrosine protein) phosphatases II"/>
    <property type="match status" value="1"/>
</dbReference>
<feature type="region of interest" description="Disordered" evidence="9">
    <location>
        <begin position="498"/>
        <end position="520"/>
    </location>
</feature>
<feature type="compositionally biased region" description="Basic and acidic residues" evidence="9">
    <location>
        <begin position="831"/>
        <end position="840"/>
    </location>
</feature>
<accession>M7BPZ5</accession>
<dbReference type="Pfam" id="PF23040">
    <property type="entry name" value="PH_SSH1-like_1st"/>
    <property type="match status" value="1"/>
</dbReference>
<evidence type="ECO:0000256" key="2">
    <source>
        <dbReference type="ARBA" id="ARBA00009580"/>
    </source>
</evidence>
<dbReference type="InterPro" id="IPR014876">
    <property type="entry name" value="DEK_C"/>
</dbReference>
<feature type="region of interest" description="Disordered" evidence="9">
    <location>
        <begin position="1194"/>
        <end position="1221"/>
    </location>
</feature>
<evidence type="ECO:0000256" key="9">
    <source>
        <dbReference type="SAM" id="MobiDB-lite"/>
    </source>
</evidence>
<proteinExistence type="inferred from homology"/>
<dbReference type="eggNOG" id="KOG1716">
    <property type="taxonomic scope" value="Eukaryota"/>
</dbReference>
<keyword evidence="4" id="KW-0963">Cytoplasm</keyword>
<feature type="compositionally biased region" description="Low complexity" evidence="9">
    <location>
        <begin position="645"/>
        <end position="659"/>
    </location>
</feature>
<comment type="similarity">
    <text evidence="2">Belongs to the protein-tyrosine phosphatase family.</text>
</comment>
<feature type="region of interest" description="Disordered" evidence="9">
    <location>
        <begin position="815"/>
        <end position="881"/>
    </location>
</feature>
<dbReference type="GO" id="GO:0030837">
    <property type="term" value="P:negative regulation of actin filament polymerization"/>
    <property type="evidence" value="ECO:0007669"/>
    <property type="project" value="InterPro"/>
</dbReference>
<comment type="catalytic activity">
    <reaction evidence="8">
        <text>O-phospho-L-threonyl-[protein] + H2O = L-threonyl-[protein] + phosphate</text>
        <dbReference type="Rhea" id="RHEA:47004"/>
        <dbReference type="Rhea" id="RHEA-COMP:11060"/>
        <dbReference type="Rhea" id="RHEA-COMP:11605"/>
        <dbReference type="ChEBI" id="CHEBI:15377"/>
        <dbReference type="ChEBI" id="CHEBI:30013"/>
        <dbReference type="ChEBI" id="CHEBI:43474"/>
        <dbReference type="ChEBI" id="CHEBI:61977"/>
        <dbReference type="EC" id="3.1.3.16"/>
    </reaction>
</comment>
<dbReference type="CDD" id="cd11652">
    <property type="entry name" value="SSH-N"/>
    <property type="match status" value="1"/>
</dbReference>
<dbReference type="EMBL" id="KB521250">
    <property type="protein sequence ID" value="EMP37785.1"/>
    <property type="molecule type" value="Genomic_DNA"/>
</dbReference>
<feature type="non-terminal residue" evidence="13">
    <location>
        <position position="1"/>
    </location>
</feature>
<feature type="domain" description="Tyrosine specific protein phosphatases" evidence="11">
    <location>
        <begin position="385"/>
        <end position="439"/>
    </location>
</feature>
<dbReference type="InterPro" id="IPR000340">
    <property type="entry name" value="Dual-sp_phosphatase_cat-dom"/>
</dbReference>
<comment type="subcellular location">
    <subcellularLocation>
        <location evidence="1">Cytoplasm</location>
        <location evidence="1">Cytoskeleton</location>
    </subcellularLocation>
</comment>
<feature type="compositionally biased region" description="Acidic residues" evidence="9">
    <location>
        <begin position="854"/>
        <end position="864"/>
    </location>
</feature>
<evidence type="ECO:0000256" key="8">
    <source>
        <dbReference type="ARBA" id="ARBA00048336"/>
    </source>
</evidence>
<evidence type="ECO:0000259" key="12">
    <source>
        <dbReference type="PROSITE" id="PS51998"/>
    </source>
</evidence>
<dbReference type="InterPro" id="IPR020422">
    <property type="entry name" value="TYR_PHOSPHATASE_DUAL_dom"/>
</dbReference>
<feature type="compositionally biased region" description="Basic and acidic residues" evidence="9">
    <location>
        <begin position="926"/>
        <end position="950"/>
    </location>
</feature>
<dbReference type="GO" id="GO:0003779">
    <property type="term" value="F:actin binding"/>
    <property type="evidence" value="ECO:0007669"/>
    <property type="project" value="InterPro"/>
</dbReference>
<dbReference type="Proteomes" id="UP000031443">
    <property type="component" value="Unassembled WGS sequence"/>
</dbReference>
<evidence type="ECO:0000313" key="14">
    <source>
        <dbReference type="Proteomes" id="UP000031443"/>
    </source>
</evidence>
<feature type="compositionally biased region" description="Basic residues" evidence="9">
    <location>
        <begin position="1388"/>
        <end position="1401"/>
    </location>
</feature>
<dbReference type="FunFam" id="3.90.190.10:FF:000004">
    <property type="entry name" value="Protein phosphatase Slingshot homolog 2"/>
    <property type="match status" value="1"/>
</dbReference>
<protein>
    <recommendedName>
        <fullName evidence="3">protein-serine/threonine phosphatase</fullName>
        <ecNumber evidence="3">3.1.3.16</ecNumber>
    </recommendedName>
</protein>
<dbReference type="EC" id="3.1.3.16" evidence="3"/>
<feature type="compositionally biased region" description="Basic and acidic residues" evidence="9">
    <location>
        <begin position="1287"/>
        <end position="1297"/>
    </location>
</feature>
<evidence type="ECO:0000313" key="13">
    <source>
        <dbReference type="EMBL" id="EMP37785.1"/>
    </source>
</evidence>
<evidence type="ECO:0000256" key="4">
    <source>
        <dbReference type="ARBA" id="ARBA00022490"/>
    </source>
</evidence>